<keyword evidence="3 6" id="KW-0812">Transmembrane</keyword>
<dbReference type="EMBL" id="JAGVWC010000010">
    <property type="protein sequence ID" value="MBS3061573.1"/>
    <property type="molecule type" value="Genomic_DNA"/>
</dbReference>
<dbReference type="Proteomes" id="UP000675968">
    <property type="component" value="Unassembled WGS sequence"/>
</dbReference>
<evidence type="ECO:0000313" key="8">
    <source>
        <dbReference type="EMBL" id="MBS3061573.1"/>
    </source>
</evidence>
<reference evidence="8" key="2">
    <citation type="submission" date="2021-05" db="EMBL/GenBank/DDBJ databases">
        <title>Protein family content uncovers lineage relationships and bacterial pathway maintenance mechanisms in DPANN archaea.</title>
        <authorList>
            <person name="Castelle C.J."/>
            <person name="Meheust R."/>
            <person name="Jaffe A.L."/>
            <person name="Seitz K."/>
            <person name="Gong X."/>
            <person name="Baker B.J."/>
            <person name="Banfield J.F."/>
        </authorList>
    </citation>
    <scope>NUCLEOTIDE SEQUENCE</scope>
    <source>
        <strain evidence="8">RIFCSPLOWO2_01_FULL_AR10_48_17</strain>
    </source>
</reference>
<evidence type="ECO:0000256" key="5">
    <source>
        <dbReference type="ARBA" id="ARBA00023136"/>
    </source>
</evidence>
<proteinExistence type="predicted"/>
<dbReference type="InterPro" id="IPR049177">
    <property type="entry name" value="MgtC_SapB_SrpB_YhiD_N"/>
</dbReference>
<keyword evidence="2" id="KW-1003">Cell membrane</keyword>
<dbReference type="PRINTS" id="PR01837">
    <property type="entry name" value="MGTCSAPBPROT"/>
</dbReference>
<feature type="transmembrane region" description="Helical" evidence="6">
    <location>
        <begin position="65"/>
        <end position="85"/>
    </location>
</feature>
<evidence type="ECO:0000256" key="4">
    <source>
        <dbReference type="ARBA" id="ARBA00022989"/>
    </source>
</evidence>
<evidence type="ECO:0000313" key="9">
    <source>
        <dbReference type="Proteomes" id="UP000675968"/>
    </source>
</evidence>
<gene>
    <name evidence="8" type="ORF">J4215_03250</name>
</gene>
<reference evidence="8" key="1">
    <citation type="submission" date="2021-03" db="EMBL/GenBank/DDBJ databases">
        <authorList>
            <person name="Jaffe A."/>
        </authorList>
    </citation>
    <scope>NUCLEOTIDE SEQUENCE</scope>
    <source>
        <strain evidence="8">RIFCSPLOWO2_01_FULL_AR10_48_17</strain>
    </source>
</reference>
<feature type="domain" description="MgtC/SapB/SrpB/YhiD N-terminal" evidence="7">
    <location>
        <begin position="14"/>
        <end position="130"/>
    </location>
</feature>
<evidence type="ECO:0000256" key="2">
    <source>
        <dbReference type="ARBA" id="ARBA00022475"/>
    </source>
</evidence>
<protein>
    <submittedName>
        <fullName evidence="8">MgtC/SapB family protein</fullName>
    </submittedName>
</protein>
<evidence type="ECO:0000256" key="1">
    <source>
        <dbReference type="ARBA" id="ARBA00004651"/>
    </source>
</evidence>
<dbReference type="PANTHER" id="PTHR33778:SF1">
    <property type="entry name" value="MAGNESIUM TRANSPORTER YHID-RELATED"/>
    <property type="match status" value="1"/>
</dbReference>
<keyword evidence="5 6" id="KW-0472">Membrane</keyword>
<evidence type="ECO:0000256" key="3">
    <source>
        <dbReference type="ARBA" id="ARBA00022692"/>
    </source>
</evidence>
<dbReference type="GO" id="GO:0005886">
    <property type="term" value="C:plasma membrane"/>
    <property type="evidence" value="ECO:0007669"/>
    <property type="project" value="UniProtKB-SubCell"/>
</dbReference>
<keyword evidence="4 6" id="KW-1133">Transmembrane helix</keyword>
<accession>A0A8T4L2S7</accession>
<dbReference type="AlphaFoldDB" id="A0A8T4L2S7"/>
<feature type="transmembrane region" description="Helical" evidence="6">
    <location>
        <begin position="97"/>
        <end position="128"/>
    </location>
</feature>
<dbReference type="InterPro" id="IPR003416">
    <property type="entry name" value="MgtC/SapB/SrpB/YhiD_fam"/>
</dbReference>
<sequence length="155" mass="16579">METLLANPDLVLKLGLSVIIGALIGLERELDAMPAGFRTHMLVCLGATLFTILSIAYPGGDPTRIASQIVVGIGFLGAGAIFKAEGSTRGLTTAADLWALAAIGMAIGFGEYVLALVATIVVLLMLMLKKMPFFKNFVQKHHLFQKRIEKEAPPQ</sequence>
<feature type="transmembrane region" description="Helical" evidence="6">
    <location>
        <begin position="42"/>
        <end position="59"/>
    </location>
</feature>
<evidence type="ECO:0000256" key="6">
    <source>
        <dbReference type="SAM" id="Phobius"/>
    </source>
</evidence>
<organism evidence="8 9">
    <name type="scientific">Candidatus Iainarchaeum sp</name>
    <dbReference type="NCBI Taxonomy" id="3101447"/>
    <lineage>
        <taxon>Archaea</taxon>
        <taxon>Candidatus Iainarchaeota</taxon>
        <taxon>Candidatus Iainarchaeia</taxon>
        <taxon>Candidatus Iainarchaeales</taxon>
        <taxon>Candidatus Iainarchaeaceae</taxon>
        <taxon>Candidatus Iainarchaeum</taxon>
    </lineage>
</organism>
<comment type="subcellular location">
    <subcellularLocation>
        <location evidence="1">Cell membrane</location>
        <topology evidence="1">Multi-pass membrane protein</topology>
    </subcellularLocation>
</comment>
<name>A0A8T4L2S7_9ARCH</name>
<comment type="caution">
    <text evidence="8">The sequence shown here is derived from an EMBL/GenBank/DDBJ whole genome shotgun (WGS) entry which is preliminary data.</text>
</comment>
<dbReference type="PANTHER" id="PTHR33778">
    <property type="entry name" value="PROTEIN MGTC"/>
    <property type="match status" value="1"/>
</dbReference>
<evidence type="ECO:0000259" key="7">
    <source>
        <dbReference type="Pfam" id="PF02308"/>
    </source>
</evidence>
<dbReference type="Pfam" id="PF02308">
    <property type="entry name" value="MgtC"/>
    <property type="match status" value="1"/>
</dbReference>